<reference evidence="2 3" key="2">
    <citation type="journal article" date="2013" name="Genome Announc.">
        <title>Draft Genome Sequences of Porphyromonas crevioricanis JCM 15906T and Porphyromonas cansulci JCM 13913T Isolated from a Canine Oral Cavity.</title>
        <authorList>
            <person name="Sakamoto M."/>
            <person name="Tanaka N."/>
            <person name="Shiwa Y."/>
            <person name="Yoshikawa H."/>
            <person name="Ohkuma M."/>
        </authorList>
    </citation>
    <scope>NUCLEOTIDE SEQUENCE [LARGE SCALE GENOMIC DNA]</scope>
    <source>
        <strain evidence="2 3">JCM 15906</strain>
    </source>
</reference>
<protein>
    <submittedName>
        <fullName evidence="2">Uncharacterized protein</fullName>
    </submittedName>
</protein>
<evidence type="ECO:0000313" key="3">
    <source>
        <dbReference type="Proteomes" id="UP000018031"/>
    </source>
</evidence>
<evidence type="ECO:0000313" key="2">
    <source>
        <dbReference type="EMBL" id="GAD05223.1"/>
    </source>
</evidence>
<dbReference type="Proteomes" id="UP000018031">
    <property type="component" value="Unassembled WGS sequence"/>
</dbReference>
<sequence>MFSKVFSGKEIAQNSQKCGVSLTTPTPKTSPTVDFGEDNKE</sequence>
<comment type="caution">
    <text evidence="2">The sequence shown here is derived from an EMBL/GenBank/DDBJ whole genome shotgun (WGS) entry which is preliminary data.</text>
</comment>
<reference evidence="3" key="1">
    <citation type="journal article" date="2013" name="Genome">
        <title>Draft Genome Sequences of Porphyromonas crevioricanis JCM 15906T and Porphyromonas cansulci JCM 13913T Isolated from a Canine Oral Cavity.</title>
        <authorList>
            <person name="Sakamoto M."/>
            <person name="Tanaka N."/>
            <person name="Shiwa Y."/>
            <person name="Yoshikawa H."/>
            <person name="Ohkuma M."/>
        </authorList>
    </citation>
    <scope>NUCLEOTIDE SEQUENCE [LARGE SCALE GENOMIC DNA]</scope>
    <source>
        <strain evidence="3">JCM 15906</strain>
    </source>
</reference>
<feature type="region of interest" description="Disordered" evidence="1">
    <location>
        <begin position="1"/>
        <end position="41"/>
    </location>
</feature>
<gene>
    <name evidence="2" type="ORF">PORCRE_923</name>
</gene>
<feature type="compositionally biased region" description="Low complexity" evidence="1">
    <location>
        <begin position="23"/>
        <end position="32"/>
    </location>
</feature>
<feature type="compositionally biased region" description="Polar residues" evidence="1">
    <location>
        <begin position="12"/>
        <end position="22"/>
    </location>
</feature>
<organism evidence="2 3">
    <name type="scientific">Porphyromonas crevioricanis JCM 15906</name>
    <dbReference type="NCBI Taxonomy" id="1305617"/>
    <lineage>
        <taxon>Bacteria</taxon>
        <taxon>Pseudomonadati</taxon>
        <taxon>Bacteroidota</taxon>
        <taxon>Bacteroidia</taxon>
        <taxon>Bacteroidales</taxon>
        <taxon>Porphyromonadaceae</taxon>
        <taxon>Porphyromonas</taxon>
    </lineage>
</organism>
<dbReference type="AlphaFoldDB" id="T1CQ69"/>
<dbReference type="EMBL" id="BAOU01000021">
    <property type="protein sequence ID" value="GAD05223.1"/>
    <property type="molecule type" value="Genomic_DNA"/>
</dbReference>
<accession>T1CQ69</accession>
<name>T1CQ69_9PORP</name>
<proteinExistence type="predicted"/>
<evidence type="ECO:0000256" key="1">
    <source>
        <dbReference type="SAM" id="MobiDB-lite"/>
    </source>
</evidence>